<keyword evidence="18" id="KW-1185">Reference proteome</keyword>
<evidence type="ECO:0000256" key="9">
    <source>
        <dbReference type="ARBA" id="ARBA00022771"/>
    </source>
</evidence>
<keyword evidence="12 15" id="KW-1133">Transmembrane helix</keyword>
<dbReference type="Pfam" id="PF13947">
    <property type="entry name" value="GUB_WAK_bind"/>
    <property type="match status" value="2"/>
</dbReference>
<comment type="subcellular location">
    <subcellularLocation>
        <location evidence="2">Membrane</location>
        <topology evidence="2">Single-pass membrane protein</topology>
    </subcellularLocation>
</comment>
<feature type="transmembrane region" description="Helical" evidence="15">
    <location>
        <begin position="14"/>
        <end position="30"/>
    </location>
</feature>
<evidence type="ECO:0000256" key="10">
    <source>
        <dbReference type="ARBA" id="ARBA00022786"/>
    </source>
</evidence>
<dbReference type="EMBL" id="CP039355">
    <property type="protein sequence ID" value="QCE16072.1"/>
    <property type="molecule type" value="Genomic_DNA"/>
</dbReference>
<name>A0A4D6NSZ3_VIGUN</name>
<dbReference type="InterPro" id="IPR025287">
    <property type="entry name" value="WAK_GUB"/>
</dbReference>
<evidence type="ECO:0000256" key="4">
    <source>
        <dbReference type="ARBA" id="ARBA00012483"/>
    </source>
</evidence>
<evidence type="ECO:0000256" key="6">
    <source>
        <dbReference type="ARBA" id="ARBA00022692"/>
    </source>
</evidence>
<evidence type="ECO:0000256" key="2">
    <source>
        <dbReference type="ARBA" id="ARBA00004167"/>
    </source>
</evidence>
<evidence type="ECO:0000256" key="5">
    <source>
        <dbReference type="ARBA" id="ARBA00022679"/>
    </source>
</evidence>
<dbReference type="GO" id="GO:0008270">
    <property type="term" value="F:zinc ion binding"/>
    <property type="evidence" value="ECO:0007669"/>
    <property type="project" value="UniProtKB-KW"/>
</dbReference>
<dbReference type="Proteomes" id="UP000501690">
    <property type="component" value="Linkage Group LG11"/>
</dbReference>
<comment type="pathway">
    <text evidence="3">Protein modification; protein ubiquitination.</text>
</comment>
<dbReference type="AlphaFoldDB" id="A0A4D6NSZ3"/>
<evidence type="ECO:0000256" key="8">
    <source>
        <dbReference type="ARBA" id="ARBA00022729"/>
    </source>
</evidence>
<evidence type="ECO:0000259" key="16">
    <source>
        <dbReference type="Pfam" id="PF13947"/>
    </source>
</evidence>
<dbReference type="InterPro" id="IPR046948">
    <property type="entry name" value="ATL20-22-like"/>
</dbReference>
<evidence type="ECO:0000256" key="11">
    <source>
        <dbReference type="ARBA" id="ARBA00022833"/>
    </source>
</evidence>
<evidence type="ECO:0000256" key="13">
    <source>
        <dbReference type="ARBA" id="ARBA00023136"/>
    </source>
</evidence>
<dbReference type="GO" id="GO:0016020">
    <property type="term" value="C:membrane"/>
    <property type="evidence" value="ECO:0007669"/>
    <property type="project" value="UniProtKB-SubCell"/>
</dbReference>
<evidence type="ECO:0000256" key="7">
    <source>
        <dbReference type="ARBA" id="ARBA00022723"/>
    </source>
</evidence>
<evidence type="ECO:0000313" key="18">
    <source>
        <dbReference type="Proteomes" id="UP000501690"/>
    </source>
</evidence>
<dbReference type="PANTHER" id="PTHR46279">
    <property type="entry name" value="RING/U-BOX SUPERFAMILY PROTEIN"/>
    <property type="match status" value="1"/>
</dbReference>
<dbReference type="GO" id="GO:0061630">
    <property type="term" value="F:ubiquitin protein ligase activity"/>
    <property type="evidence" value="ECO:0007669"/>
    <property type="project" value="UniProtKB-EC"/>
</dbReference>
<dbReference type="GO" id="GO:0030247">
    <property type="term" value="F:polysaccharide binding"/>
    <property type="evidence" value="ECO:0007669"/>
    <property type="project" value="InterPro"/>
</dbReference>
<comment type="catalytic activity">
    <reaction evidence="1">
        <text>S-ubiquitinyl-[E2 ubiquitin-conjugating enzyme]-L-cysteine + [acceptor protein]-L-lysine = [E2 ubiquitin-conjugating enzyme]-L-cysteine + N(6)-ubiquitinyl-[acceptor protein]-L-lysine.</text>
        <dbReference type="EC" id="2.3.2.27"/>
    </reaction>
</comment>
<keyword evidence="7" id="KW-0479">Metal-binding</keyword>
<dbReference type="EC" id="2.3.2.27" evidence="4"/>
<keyword evidence="11" id="KW-0862">Zinc</keyword>
<evidence type="ECO:0000256" key="15">
    <source>
        <dbReference type="SAM" id="Phobius"/>
    </source>
</evidence>
<sequence length="518" mass="59198">MMNPNTQFFILKPLYFRITNSYIIIFYLLAQITSSLVDPKFTACAPKTCPNNNQSISFPFYIQGTQQPYYGSAGFEISCAANGSPTLNLSHTQYLIRFGEKAKKTPKRIPGSVSASSEMDSRIRCSEKKRKQILYSVSAFCETNFTICFGKKIKLKRNVCSVSAFCETDFTIRFDKKNGEERKMGPAELRERKEKGEKEHAEALWENGRRGMKSEKWMMNPNTQFFILKPLYFRITNSYIIIFYLLAQITSSLVDPKFTACAPKTCPNNNQSISFPFYIQGTQQPYYGSAGFEISCAANGSPTLNLSHTQYLIRFGEKAKKTPKRIPGSVSASSEMDSRIRCSEKKRKQILYSVSAFCETNFTICFGKKIKLKRNVCSVSAFCETDFTIRFDKKNGEERKMGPAELRERKEKGEKEHAEALWENGRRGMKSVWRRCGRRAVGEETRNTTPRSKILLGGAWNLILSALLGVQGEGVWFWGADATQFINCYTVHQQPLEYLEFVKYCCDRSVSRKGIKRY</sequence>
<feature type="domain" description="Wall-associated receptor kinase galacturonan-binding" evidence="16">
    <location>
        <begin position="261"/>
        <end position="311"/>
    </location>
</feature>
<keyword evidence="8" id="KW-0732">Signal</keyword>
<accession>A0A4D6NSZ3</accession>
<evidence type="ECO:0000256" key="3">
    <source>
        <dbReference type="ARBA" id="ARBA00004906"/>
    </source>
</evidence>
<evidence type="ECO:0000256" key="1">
    <source>
        <dbReference type="ARBA" id="ARBA00000900"/>
    </source>
</evidence>
<protein>
    <recommendedName>
        <fullName evidence="4">RING-type E3 ubiquitin transferase</fullName>
        <ecNumber evidence="4">2.3.2.27</ecNumber>
    </recommendedName>
</protein>
<keyword evidence="6 15" id="KW-0812">Transmembrane</keyword>
<proteinExistence type="inferred from homology"/>
<organism evidence="17 18">
    <name type="scientific">Vigna unguiculata</name>
    <name type="common">Cowpea</name>
    <dbReference type="NCBI Taxonomy" id="3917"/>
    <lineage>
        <taxon>Eukaryota</taxon>
        <taxon>Viridiplantae</taxon>
        <taxon>Streptophyta</taxon>
        <taxon>Embryophyta</taxon>
        <taxon>Tracheophyta</taxon>
        <taxon>Spermatophyta</taxon>
        <taxon>Magnoliopsida</taxon>
        <taxon>eudicotyledons</taxon>
        <taxon>Gunneridae</taxon>
        <taxon>Pentapetalae</taxon>
        <taxon>rosids</taxon>
        <taxon>fabids</taxon>
        <taxon>Fabales</taxon>
        <taxon>Fabaceae</taxon>
        <taxon>Papilionoideae</taxon>
        <taxon>50 kb inversion clade</taxon>
        <taxon>NPAAA clade</taxon>
        <taxon>indigoferoid/millettioid clade</taxon>
        <taxon>Phaseoleae</taxon>
        <taxon>Vigna</taxon>
    </lineage>
</organism>
<evidence type="ECO:0000256" key="14">
    <source>
        <dbReference type="ARBA" id="ARBA00024209"/>
    </source>
</evidence>
<dbReference type="PANTHER" id="PTHR46279:SF9">
    <property type="entry name" value="OS01G0116300 PROTEIN"/>
    <property type="match status" value="1"/>
</dbReference>
<reference evidence="17 18" key="1">
    <citation type="submission" date="2019-04" db="EMBL/GenBank/DDBJ databases">
        <title>An improved genome assembly and genetic linkage map for asparagus bean, Vigna unguiculata ssp. sesquipedialis.</title>
        <authorList>
            <person name="Xia Q."/>
            <person name="Zhang R."/>
            <person name="Dong Y."/>
        </authorList>
    </citation>
    <scope>NUCLEOTIDE SEQUENCE [LARGE SCALE GENOMIC DNA]</scope>
    <source>
        <tissue evidence="17">Leaf</tissue>
    </source>
</reference>
<keyword evidence="5" id="KW-0808">Transferase</keyword>
<evidence type="ECO:0000256" key="12">
    <source>
        <dbReference type="ARBA" id="ARBA00022989"/>
    </source>
</evidence>
<gene>
    <name evidence="17" type="ORF">DEO72_LG11g3085</name>
</gene>
<evidence type="ECO:0000313" key="17">
    <source>
        <dbReference type="EMBL" id="QCE16072.1"/>
    </source>
</evidence>
<keyword evidence="10" id="KW-0833">Ubl conjugation pathway</keyword>
<keyword evidence="9" id="KW-0863">Zinc-finger</keyword>
<keyword evidence="13 15" id="KW-0472">Membrane</keyword>
<comment type="similarity">
    <text evidence="14">Belongs to the RING-type zinc finger family. ATL subfamily.</text>
</comment>
<feature type="domain" description="Wall-associated receptor kinase galacturonan-binding" evidence="16">
    <location>
        <begin position="44"/>
        <end position="94"/>
    </location>
</feature>